<dbReference type="STRING" id="45354.A0A1L0G652"/>
<proteinExistence type="inferred from homology"/>
<dbReference type="PANTHER" id="PTHR23061:SF12">
    <property type="entry name" value="DNA POLYMERASE ALPHA SUBUNIT B"/>
    <property type="match status" value="1"/>
</dbReference>
<reference evidence="10 11" key="1">
    <citation type="submission" date="2016-10" db="EMBL/GenBank/DDBJ databases">
        <authorList>
            <person name="de Groot N.N."/>
        </authorList>
    </citation>
    <scope>NUCLEOTIDE SEQUENCE [LARGE SCALE GENOMIC DNA]</scope>
    <source>
        <strain evidence="10 11">CBS 141442</strain>
    </source>
</reference>
<evidence type="ECO:0000259" key="9">
    <source>
        <dbReference type="Pfam" id="PF22062"/>
    </source>
</evidence>
<feature type="domain" description="DNA polymerase alpha subunit B OB" evidence="9">
    <location>
        <begin position="186"/>
        <end position="297"/>
    </location>
</feature>
<comment type="subcellular location">
    <subcellularLocation>
        <location evidence="1 6">Nucleus</location>
    </subcellularLocation>
</comment>
<dbReference type="PIRSF" id="PIRSF018300">
    <property type="entry name" value="DNA_pol_alph_2"/>
    <property type="match status" value="1"/>
</dbReference>
<feature type="domain" description="DNA polymerase alpha/delta/epsilon subunit B" evidence="8">
    <location>
        <begin position="322"/>
        <end position="574"/>
    </location>
</feature>
<evidence type="ECO:0000256" key="4">
    <source>
        <dbReference type="ARBA" id="ARBA00022705"/>
    </source>
</evidence>
<feature type="region of interest" description="Disordered" evidence="7">
    <location>
        <begin position="93"/>
        <end position="144"/>
    </location>
</feature>
<dbReference type="Gene3D" id="3.60.21.60">
    <property type="match status" value="2"/>
</dbReference>
<dbReference type="InterPro" id="IPR016722">
    <property type="entry name" value="DNA_pol_alpha_bsu"/>
</dbReference>
<evidence type="ECO:0000313" key="10">
    <source>
        <dbReference type="EMBL" id="SGZ52029.1"/>
    </source>
</evidence>
<dbReference type="Pfam" id="PF22062">
    <property type="entry name" value="OB_DPOA2"/>
    <property type="match status" value="1"/>
</dbReference>
<evidence type="ECO:0000256" key="7">
    <source>
        <dbReference type="SAM" id="MobiDB-lite"/>
    </source>
</evidence>
<dbReference type="GO" id="GO:0003677">
    <property type="term" value="F:DNA binding"/>
    <property type="evidence" value="ECO:0007669"/>
    <property type="project" value="InterPro"/>
</dbReference>
<accession>A0A1L0G652</accession>
<protein>
    <recommendedName>
        <fullName evidence="3 6">DNA polymerase alpha subunit B</fullName>
    </recommendedName>
</protein>
<organism evidence="10 11">
    <name type="scientific">Sungouiella intermedia</name>
    <dbReference type="NCBI Taxonomy" id="45354"/>
    <lineage>
        <taxon>Eukaryota</taxon>
        <taxon>Fungi</taxon>
        <taxon>Dikarya</taxon>
        <taxon>Ascomycota</taxon>
        <taxon>Saccharomycotina</taxon>
        <taxon>Pichiomycetes</taxon>
        <taxon>Metschnikowiaceae</taxon>
        <taxon>Sungouiella</taxon>
    </lineage>
</organism>
<keyword evidence="5 6" id="KW-0539">Nucleus</keyword>
<sequence length="641" mass="71386">MDGATKSWLIKKFGPSEDEVLTRLVTVQNLFNFSNEDIYIQWEAFVVTHENGDADLSLVNIEKFQQYLQDLLANNHQKRTPAVKKVRDLSNKRPIDFSSSPGVVLPSTPSLKRKKPILTSEPDSSPSKKDVASSPIKAQSSNTVLETLNPDVEVDNIADNVQLTANFDPEKFKFRTMAMKLLESADVLDDQIDMFSQQLLTEYKDKDIQLGNPCMSSQFDIVCCGRIVPDSPFYDSMIVQNLNDKSLFLETSRLGGIGQRIPLDLSNLEEYSFFPGQVVGLRGRNPTGRAFVAHDVIALPQLGTPVSSGSELSEFSKEGSKILIAAGPFTNQHTLDYSRLEKLVDHVNTEVKPQAVLLFGPFLDITNKAVESGNVELPHTAANQQPKNLDELFRAVVTPVLKKFDPSIQVVLLPSLKDSASKHASYPQSSLDRKRLGLPKNFKCFPNPSNFSINEIMVGASNADVFKDLKDIYKSGVSPEKSKLFSNRFERIANHVFEQRRFYPVFPGSVKRVALPKEEGEKVTNLLDGMMGEELAETEVGGSSLEVPYIGVTELSHSLPDVLIVPSELKYFAKVIKGVVVINPGQFIRPNKDPLREDGSYVVMTTRGPDANDENNIEPVEGSDLFYHNVFKRSRIDIMKT</sequence>
<gene>
    <name evidence="10" type="ORF">SAMEA4029010_CIC11G00000002665</name>
</gene>
<dbReference type="InterPro" id="IPR007185">
    <property type="entry name" value="DNA_pol_a/d/e_bsu"/>
</dbReference>
<dbReference type="OrthoDB" id="336885at2759"/>
<evidence type="ECO:0000313" key="11">
    <source>
        <dbReference type="Proteomes" id="UP000182334"/>
    </source>
</evidence>
<name>A0A1L0G652_9ASCO</name>
<comment type="function">
    <text evidence="6">Accessory subunit of the DNA polymerase alpha complex (also known as the alpha DNA polymerase-primase complex) which plays an essential role in the initiation of DNA synthesis.</text>
</comment>
<dbReference type="Pfam" id="PF04042">
    <property type="entry name" value="DNA_pol_E_B"/>
    <property type="match status" value="1"/>
</dbReference>
<dbReference type="AlphaFoldDB" id="A0A1L0G652"/>
<evidence type="ECO:0000256" key="6">
    <source>
        <dbReference type="PIRNR" id="PIRNR018300"/>
    </source>
</evidence>
<dbReference type="GO" id="GO:0005658">
    <property type="term" value="C:alpha DNA polymerase:primase complex"/>
    <property type="evidence" value="ECO:0007669"/>
    <property type="project" value="TreeGrafter"/>
</dbReference>
<dbReference type="Proteomes" id="UP000182334">
    <property type="component" value="Chromosome III"/>
</dbReference>
<dbReference type="PANTHER" id="PTHR23061">
    <property type="entry name" value="DNA POLYMERASE 2 ALPHA 70 KDA SUBUNIT"/>
    <property type="match status" value="1"/>
</dbReference>
<dbReference type="GO" id="GO:0006270">
    <property type="term" value="P:DNA replication initiation"/>
    <property type="evidence" value="ECO:0007669"/>
    <property type="project" value="TreeGrafter"/>
</dbReference>
<dbReference type="InterPro" id="IPR054300">
    <property type="entry name" value="OB_DPOA2"/>
</dbReference>
<evidence type="ECO:0000256" key="3">
    <source>
        <dbReference type="ARBA" id="ARBA00018596"/>
    </source>
</evidence>
<keyword evidence="11" id="KW-1185">Reference proteome</keyword>
<evidence type="ECO:0000256" key="5">
    <source>
        <dbReference type="ARBA" id="ARBA00023242"/>
    </source>
</evidence>
<evidence type="ECO:0000259" key="8">
    <source>
        <dbReference type="Pfam" id="PF04042"/>
    </source>
</evidence>
<evidence type="ECO:0000256" key="2">
    <source>
        <dbReference type="ARBA" id="ARBA00007299"/>
    </source>
</evidence>
<comment type="similarity">
    <text evidence="2 6">Belongs to the DNA polymerase alpha subunit B family.</text>
</comment>
<evidence type="ECO:0000256" key="1">
    <source>
        <dbReference type="ARBA" id="ARBA00004123"/>
    </source>
</evidence>
<dbReference type="EMBL" id="LT635758">
    <property type="protein sequence ID" value="SGZ52029.1"/>
    <property type="molecule type" value="Genomic_DNA"/>
</dbReference>
<keyword evidence="4 6" id="KW-0235">DNA replication</keyword>